<keyword evidence="4" id="KW-0378">Hydrolase</keyword>
<evidence type="ECO:0000256" key="4">
    <source>
        <dbReference type="ARBA" id="ARBA00022801"/>
    </source>
</evidence>
<keyword evidence="6 7" id="KW-0472">Membrane</keyword>
<evidence type="ECO:0000256" key="6">
    <source>
        <dbReference type="ARBA" id="ARBA00023136"/>
    </source>
</evidence>
<dbReference type="Proteomes" id="UP000034508">
    <property type="component" value="Unassembled WGS sequence"/>
</dbReference>
<feature type="transmembrane region" description="Helical" evidence="7">
    <location>
        <begin position="182"/>
        <end position="209"/>
    </location>
</feature>
<dbReference type="Pfam" id="PF01694">
    <property type="entry name" value="Rhomboid"/>
    <property type="match status" value="1"/>
</dbReference>
<dbReference type="Gene3D" id="1.20.1540.10">
    <property type="entry name" value="Rhomboid-like"/>
    <property type="match status" value="1"/>
</dbReference>
<evidence type="ECO:0000256" key="5">
    <source>
        <dbReference type="ARBA" id="ARBA00022989"/>
    </source>
</evidence>
<dbReference type="InterPro" id="IPR022764">
    <property type="entry name" value="Peptidase_S54_rhomboid_dom"/>
</dbReference>
<dbReference type="GO" id="GO:0016020">
    <property type="term" value="C:membrane"/>
    <property type="evidence" value="ECO:0007669"/>
    <property type="project" value="UniProtKB-SubCell"/>
</dbReference>
<evidence type="ECO:0000256" key="1">
    <source>
        <dbReference type="ARBA" id="ARBA00004141"/>
    </source>
</evidence>
<reference evidence="9 10" key="1">
    <citation type="journal article" date="2015" name="Nature">
        <title>rRNA introns, odd ribosomes, and small enigmatic genomes across a large radiation of phyla.</title>
        <authorList>
            <person name="Brown C.T."/>
            <person name="Hug L.A."/>
            <person name="Thomas B.C."/>
            <person name="Sharon I."/>
            <person name="Castelle C.J."/>
            <person name="Singh A."/>
            <person name="Wilkins M.J."/>
            <person name="Williams K.H."/>
            <person name="Banfield J.F."/>
        </authorList>
    </citation>
    <scope>NUCLEOTIDE SEQUENCE [LARGE SCALE GENOMIC DNA]</scope>
</reference>
<sequence length="236" mass="26022">MFPIQDCSRPGRFPFWVALIILANIVVFYFETASPNLDLFISQFAIIPFRINFSEITTLTPFVSSLFLHGGILHLAINMWFLWIFGDNVEARLGFLFPVFYLLSGIAGAYLQYSVSATSDIPNLGASGAVAGVMGAYLVLFPKNQIQTLIPIFIIGPIVDLPAALILIYWFFIQFFSGLGTAVFPIVLITGGVAYFAHIGGFLTGFLLGKFLSYFYIERPHPGGLLKGQLSKAVFP</sequence>
<name>A0A0G0I2L9_9BACT</name>
<keyword evidence="5 7" id="KW-1133">Transmembrane helix</keyword>
<feature type="transmembrane region" description="Helical" evidence="7">
    <location>
        <begin position="66"/>
        <end position="86"/>
    </location>
</feature>
<protein>
    <recommendedName>
        <fullName evidence="8">Peptidase S54 rhomboid domain-containing protein</fullName>
    </recommendedName>
</protein>
<dbReference type="EMBL" id="LBSM01000004">
    <property type="protein sequence ID" value="KKQ18529.1"/>
    <property type="molecule type" value="Genomic_DNA"/>
</dbReference>
<evidence type="ECO:0000313" key="9">
    <source>
        <dbReference type="EMBL" id="KKQ18529.1"/>
    </source>
</evidence>
<feature type="domain" description="Peptidase S54 rhomboid" evidence="8">
    <location>
        <begin position="60"/>
        <end position="214"/>
    </location>
</feature>
<feature type="transmembrane region" description="Helical" evidence="7">
    <location>
        <begin position="121"/>
        <end position="140"/>
    </location>
</feature>
<dbReference type="SUPFAM" id="SSF144091">
    <property type="entry name" value="Rhomboid-like"/>
    <property type="match status" value="1"/>
</dbReference>
<proteinExistence type="inferred from homology"/>
<comment type="caution">
    <text evidence="9">The sequence shown here is derived from an EMBL/GenBank/DDBJ whole genome shotgun (WGS) entry which is preliminary data.</text>
</comment>
<evidence type="ECO:0000256" key="2">
    <source>
        <dbReference type="ARBA" id="ARBA00009045"/>
    </source>
</evidence>
<comment type="subcellular location">
    <subcellularLocation>
        <location evidence="1">Membrane</location>
        <topology evidence="1">Multi-pass membrane protein</topology>
    </subcellularLocation>
</comment>
<dbReference type="PANTHER" id="PTHR43731">
    <property type="entry name" value="RHOMBOID PROTEASE"/>
    <property type="match status" value="1"/>
</dbReference>
<dbReference type="InterPro" id="IPR050925">
    <property type="entry name" value="Rhomboid_protease_S54"/>
</dbReference>
<feature type="transmembrane region" description="Helical" evidence="7">
    <location>
        <begin position="12"/>
        <end position="30"/>
    </location>
</feature>
<dbReference type="InterPro" id="IPR035952">
    <property type="entry name" value="Rhomboid-like_sf"/>
</dbReference>
<feature type="transmembrane region" description="Helical" evidence="7">
    <location>
        <begin position="152"/>
        <end position="176"/>
    </location>
</feature>
<evidence type="ECO:0000259" key="8">
    <source>
        <dbReference type="Pfam" id="PF01694"/>
    </source>
</evidence>
<evidence type="ECO:0000256" key="7">
    <source>
        <dbReference type="SAM" id="Phobius"/>
    </source>
</evidence>
<keyword evidence="3 7" id="KW-0812">Transmembrane</keyword>
<evidence type="ECO:0000313" key="10">
    <source>
        <dbReference type="Proteomes" id="UP000034508"/>
    </source>
</evidence>
<accession>A0A0G0I2L9</accession>
<gene>
    <name evidence="9" type="ORF">US31_C0004G0091</name>
</gene>
<dbReference type="GO" id="GO:0004252">
    <property type="term" value="F:serine-type endopeptidase activity"/>
    <property type="evidence" value="ECO:0007669"/>
    <property type="project" value="InterPro"/>
</dbReference>
<feature type="transmembrane region" description="Helical" evidence="7">
    <location>
        <begin position="93"/>
        <end position="115"/>
    </location>
</feature>
<evidence type="ECO:0000256" key="3">
    <source>
        <dbReference type="ARBA" id="ARBA00022692"/>
    </source>
</evidence>
<dbReference type="PANTHER" id="PTHR43731:SF14">
    <property type="entry name" value="PRESENILIN-ASSOCIATED RHOMBOID-LIKE PROTEIN, MITOCHONDRIAL"/>
    <property type="match status" value="1"/>
</dbReference>
<organism evidence="9 10">
    <name type="scientific">Berkelbacteria bacterium GW2011_GWA1_36_9</name>
    <dbReference type="NCBI Taxonomy" id="1618331"/>
    <lineage>
        <taxon>Bacteria</taxon>
        <taxon>Candidatus Berkelbacteria</taxon>
    </lineage>
</organism>
<comment type="similarity">
    <text evidence="2">Belongs to the peptidase S54 family.</text>
</comment>
<dbReference type="AlphaFoldDB" id="A0A0G0I2L9"/>